<comment type="caution">
    <text evidence="2">The sequence shown here is derived from an EMBL/GenBank/DDBJ whole genome shotgun (WGS) entry which is preliminary data.</text>
</comment>
<dbReference type="EMBL" id="CAXAMM010003891">
    <property type="protein sequence ID" value="CAK9001582.1"/>
    <property type="molecule type" value="Genomic_DNA"/>
</dbReference>
<dbReference type="Proteomes" id="UP001642464">
    <property type="component" value="Unassembled WGS sequence"/>
</dbReference>
<organism evidence="2 3">
    <name type="scientific">Durusdinium trenchii</name>
    <dbReference type="NCBI Taxonomy" id="1381693"/>
    <lineage>
        <taxon>Eukaryota</taxon>
        <taxon>Sar</taxon>
        <taxon>Alveolata</taxon>
        <taxon>Dinophyceae</taxon>
        <taxon>Suessiales</taxon>
        <taxon>Symbiodiniaceae</taxon>
        <taxon>Durusdinium</taxon>
    </lineage>
</organism>
<reference evidence="2 3" key="1">
    <citation type="submission" date="2024-02" db="EMBL/GenBank/DDBJ databases">
        <authorList>
            <person name="Chen Y."/>
            <person name="Shah S."/>
            <person name="Dougan E. K."/>
            <person name="Thang M."/>
            <person name="Chan C."/>
        </authorList>
    </citation>
    <scope>NUCLEOTIDE SEQUENCE [LARGE SCALE GENOMIC DNA]</scope>
</reference>
<feature type="signal peptide" evidence="1">
    <location>
        <begin position="1"/>
        <end position="20"/>
    </location>
</feature>
<protein>
    <submittedName>
        <fullName evidence="2">Uncharacterized protein</fullName>
    </submittedName>
</protein>
<name>A0ABP0IHS9_9DINO</name>
<evidence type="ECO:0000256" key="1">
    <source>
        <dbReference type="SAM" id="SignalP"/>
    </source>
</evidence>
<keyword evidence="3" id="KW-1185">Reference proteome</keyword>
<evidence type="ECO:0000313" key="2">
    <source>
        <dbReference type="EMBL" id="CAK9001582.1"/>
    </source>
</evidence>
<evidence type="ECO:0000313" key="3">
    <source>
        <dbReference type="Proteomes" id="UP001642464"/>
    </source>
</evidence>
<sequence>MMEAGLCLTLLCVLLRPVGGGCVLPLMKGSPVGFQPKAIAAGPQEKLVIVDQRGVLLFADMKDFTVQQDFQLSREMDESNIQGLAMTNRDSTYLYAAANHDSELVEYEWHSSHKVFRRFKLLGVPSVGQGLQSLTFVPTPASSQEGYFYASAGISGDIYIYEVPLLSEGLTSARSVKVWSPDSAPRHQDHHVTGLEYADGYLFVCYDMGSSAYLLIFEILPSGLPGPLQERHQVDVAHASGLAVRKASEMDWRMFFASEERKIYGYSFRFVDGFQLHPYCESPEATWNSNAAARMLSLSPLLLPVLLLWG</sequence>
<gene>
    <name evidence="2" type="ORF">SCF082_LOCUS6992</name>
</gene>
<feature type="chain" id="PRO_5046965085" evidence="1">
    <location>
        <begin position="21"/>
        <end position="310"/>
    </location>
</feature>
<keyword evidence="1" id="KW-0732">Signal</keyword>
<accession>A0ABP0IHS9</accession>
<dbReference type="SUPFAM" id="SSF75011">
    <property type="entry name" value="3-carboxy-cis,cis-mucoante lactonizing enzyme"/>
    <property type="match status" value="1"/>
</dbReference>
<proteinExistence type="predicted"/>